<evidence type="ECO:0000313" key="2">
    <source>
        <dbReference type="Proteomes" id="UP000886889"/>
    </source>
</evidence>
<accession>A0A9D1T8G3</accession>
<reference evidence="1" key="2">
    <citation type="journal article" date="2021" name="PeerJ">
        <title>Extensive microbial diversity within the chicken gut microbiome revealed by metagenomics and culture.</title>
        <authorList>
            <person name="Gilroy R."/>
            <person name="Ravi A."/>
            <person name="Getino M."/>
            <person name="Pursley I."/>
            <person name="Horton D.L."/>
            <person name="Alikhan N.F."/>
            <person name="Baker D."/>
            <person name="Gharbi K."/>
            <person name="Hall N."/>
            <person name="Watson M."/>
            <person name="Adriaenssens E.M."/>
            <person name="Foster-Nyarko E."/>
            <person name="Jarju S."/>
            <person name="Secka A."/>
            <person name="Antonio M."/>
            <person name="Oren A."/>
            <person name="Chaudhuri R.R."/>
            <person name="La Ragione R."/>
            <person name="Hildebrand F."/>
            <person name="Pallen M.J."/>
        </authorList>
    </citation>
    <scope>NUCLEOTIDE SEQUENCE</scope>
    <source>
        <strain evidence="1">ChiBcec6-7307</strain>
    </source>
</reference>
<sequence length="274" mass="31463">MYKEKQYEVSQFRHERDSRLIGDMMQNEAAEKIFAWAGKEGLEDIYRGMYEMSCIAVTEENLPEIAGMAKRASRMFGLRKIPRIYLRRGYEQTIEIGGLANPFLVVSSDFLELTAEEDPRLLSGMIAGRIAGIRAGHGRGMMLFWILETLLGYLPIPAFLVKGLEALVNEWNRCRYFTYDRAFLLAEGDYTLAQRSLFIQILPGEILDRFALGSPKDRYTPQADRFWEGLGAEGAIRTLNSLRMDDPWIPERYRELKKFRETIGRDGYDGTVSA</sequence>
<dbReference type="Proteomes" id="UP000886889">
    <property type="component" value="Unassembled WGS sequence"/>
</dbReference>
<evidence type="ECO:0000313" key="1">
    <source>
        <dbReference type="EMBL" id="HIV23441.1"/>
    </source>
</evidence>
<dbReference type="AlphaFoldDB" id="A0A9D1T8G3"/>
<reference evidence="1" key="1">
    <citation type="submission" date="2020-10" db="EMBL/GenBank/DDBJ databases">
        <authorList>
            <person name="Gilroy R."/>
        </authorList>
    </citation>
    <scope>NUCLEOTIDE SEQUENCE</scope>
    <source>
        <strain evidence="1">ChiBcec6-7307</strain>
    </source>
</reference>
<comment type="caution">
    <text evidence="1">The sequence shown here is derived from an EMBL/GenBank/DDBJ whole genome shotgun (WGS) entry which is preliminary data.</text>
</comment>
<protein>
    <submittedName>
        <fullName evidence="1">Uncharacterized protein</fullName>
    </submittedName>
</protein>
<name>A0A9D1T8G3_9FIRM</name>
<proteinExistence type="predicted"/>
<organism evidence="1 2">
    <name type="scientific">Candidatus Merdiplasma excrementigallinarum</name>
    <dbReference type="NCBI Taxonomy" id="2840864"/>
    <lineage>
        <taxon>Bacteria</taxon>
        <taxon>Bacillati</taxon>
        <taxon>Bacillota</taxon>
        <taxon>Clostridia</taxon>
        <taxon>Lachnospirales</taxon>
        <taxon>Lachnospiraceae</taxon>
        <taxon>Lachnospiraceae incertae sedis</taxon>
        <taxon>Candidatus Merdiplasma</taxon>
    </lineage>
</organism>
<dbReference type="EMBL" id="DVOS01000050">
    <property type="protein sequence ID" value="HIV23441.1"/>
    <property type="molecule type" value="Genomic_DNA"/>
</dbReference>
<gene>
    <name evidence="1" type="ORF">IAC80_05830</name>
</gene>